<evidence type="ECO:0000256" key="1">
    <source>
        <dbReference type="ARBA" id="ARBA00023125"/>
    </source>
</evidence>
<dbReference type="GO" id="GO:0005634">
    <property type="term" value="C:nucleus"/>
    <property type="evidence" value="ECO:0007669"/>
    <property type="project" value="UniProtKB-UniRule"/>
</dbReference>
<dbReference type="SUPFAM" id="SSF47095">
    <property type="entry name" value="HMG-box"/>
    <property type="match status" value="1"/>
</dbReference>
<protein>
    <recommendedName>
        <fullName evidence="4">HMG box domain-containing protein</fullName>
    </recommendedName>
</protein>
<evidence type="ECO:0000256" key="2">
    <source>
        <dbReference type="PROSITE-ProRule" id="PRU00267"/>
    </source>
</evidence>
<feature type="compositionally biased region" description="Low complexity" evidence="3">
    <location>
        <begin position="167"/>
        <end position="176"/>
    </location>
</feature>
<feature type="DNA-binding region" description="HMG box" evidence="2">
    <location>
        <begin position="196"/>
        <end position="271"/>
    </location>
</feature>
<dbReference type="OrthoDB" id="5550281at2759"/>
<feature type="region of interest" description="Disordered" evidence="3">
    <location>
        <begin position="274"/>
        <end position="456"/>
    </location>
</feature>
<organism evidence="5 6">
    <name type="scientific">Dendryphion nanum</name>
    <dbReference type="NCBI Taxonomy" id="256645"/>
    <lineage>
        <taxon>Eukaryota</taxon>
        <taxon>Fungi</taxon>
        <taxon>Dikarya</taxon>
        <taxon>Ascomycota</taxon>
        <taxon>Pezizomycotina</taxon>
        <taxon>Dothideomycetes</taxon>
        <taxon>Pleosporomycetidae</taxon>
        <taxon>Pleosporales</taxon>
        <taxon>Torulaceae</taxon>
        <taxon>Dendryphion</taxon>
    </lineage>
</organism>
<evidence type="ECO:0000259" key="4">
    <source>
        <dbReference type="PROSITE" id="PS50118"/>
    </source>
</evidence>
<dbReference type="InterPro" id="IPR036910">
    <property type="entry name" value="HMG_box_dom_sf"/>
</dbReference>
<feature type="compositionally biased region" description="Low complexity" evidence="3">
    <location>
        <begin position="388"/>
        <end position="397"/>
    </location>
</feature>
<evidence type="ECO:0000256" key="3">
    <source>
        <dbReference type="SAM" id="MobiDB-lite"/>
    </source>
</evidence>
<evidence type="ECO:0000313" key="5">
    <source>
        <dbReference type="EMBL" id="KAH7138503.1"/>
    </source>
</evidence>
<dbReference type="Gene3D" id="1.10.30.10">
    <property type="entry name" value="High mobility group box domain"/>
    <property type="match status" value="1"/>
</dbReference>
<dbReference type="Proteomes" id="UP000700596">
    <property type="component" value="Unassembled WGS sequence"/>
</dbReference>
<feature type="compositionally biased region" description="Low complexity" evidence="3">
    <location>
        <begin position="421"/>
        <end position="435"/>
    </location>
</feature>
<dbReference type="SMART" id="SM00398">
    <property type="entry name" value="HMG"/>
    <property type="match status" value="1"/>
</dbReference>
<dbReference type="AlphaFoldDB" id="A0A9P9EJ99"/>
<feature type="compositionally biased region" description="Low complexity" evidence="3">
    <location>
        <begin position="310"/>
        <end position="324"/>
    </location>
</feature>
<dbReference type="GO" id="GO:0003677">
    <property type="term" value="F:DNA binding"/>
    <property type="evidence" value="ECO:0007669"/>
    <property type="project" value="UniProtKB-UniRule"/>
</dbReference>
<dbReference type="PANTHER" id="PTHR48112:SF5">
    <property type="entry name" value="BOX PROTEIN, PUTATIVE (AFU_ORTHOLOGUE AFUA_1G04550)-RELATED"/>
    <property type="match status" value="1"/>
</dbReference>
<evidence type="ECO:0000313" key="6">
    <source>
        <dbReference type="Proteomes" id="UP000700596"/>
    </source>
</evidence>
<dbReference type="EMBL" id="JAGMWT010000001">
    <property type="protein sequence ID" value="KAH7138503.1"/>
    <property type="molecule type" value="Genomic_DNA"/>
</dbReference>
<gene>
    <name evidence="5" type="ORF">B0J11DRAFT_500718</name>
</gene>
<accession>A0A9P9EJ99</accession>
<dbReference type="PANTHER" id="PTHR48112">
    <property type="entry name" value="HIGH MOBILITY GROUP PROTEIN DSP1"/>
    <property type="match status" value="1"/>
</dbReference>
<name>A0A9P9EJ99_9PLEO</name>
<sequence>MARQKKDTASAETTELLVSVEQFVRTVSTLSPPPHRPHFFVFVKLVANHHQRDSARRDSPTRPHRSQPATTVPVSREFTTYNQKVIVALTNLQTGLAHVQNGLNDLLRAYMTHTASILAGEGGTLENLQLPPHIAANATAAAEAAQTAGSAIAQAITAPIPGTAGLAGATAAGPAAVDPKQKKRKREKKTRDPNAPKRPLTAAFLFAQSARPIVKQDLEGELESGHKLEPNAVNLEVTKRWNEMAEEDKEKWRQSYRESMEKWKLESEIYKNSGLAAPFAQDDEDPSDEAEGGAIDSDVEVESEDDDEAAAAAAAAKETTPPAAGKTPRPNKRQKTVAAQVNGTSHASATGPAAAAAAGSPSKQTPILPPSAEAPAAAAKKDRKKKAPAAQAIAPAPAAQPEPAPEDIKKKAKSGRTTRNAAEVEVETPAAAVVEKTPAAKKSRSSKRKSEAAASS</sequence>
<feature type="region of interest" description="Disordered" evidence="3">
    <location>
        <begin position="167"/>
        <end position="200"/>
    </location>
</feature>
<feature type="compositionally biased region" description="Acidic residues" evidence="3">
    <location>
        <begin position="281"/>
        <end position="309"/>
    </location>
</feature>
<dbReference type="InterPro" id="IPR050342">
    <property type="entry name" value="HMGB"/>
</dbReference>
<keyword evidence="2" id="KW-0539">Nucleus</keyword>
<proteinExistence type="predicted"/>
<dbReference type="PROSITE" id="PS50118">
    <property type="entry name" value="HMG_BOX_2"/>
    <property type="match status" value="1"/>
</dbReference>
<feature type="region of interest" description="Disordered" evidence="3">
    <location>
        <begin position="51"/>
        <end position="73"/>
    </location>
</feature>
<feature type="domain" description="HMG box" evidence="4">
    <location>
        <begin position="196"/>
        <end position="271"/>
    </location>
</feature>
<keyword evidence="1 2" id="KW-0238">DNA-binding</keyword>
<dbReference type="InterPro" id="IPR009071">
    <property type="entry name" value="HMG_box_dom"/>
</dbReference>
<reference evidence="5" key="1">
    <citation type="journal article" date="2021" name="Nat. Commun.">
        <title>Genetic determinants of endophytism in the Arabidopsis root mycobiome.</title>
        <authorList>
            <person name="Mesny F."/>
            <person name="Miyauchi S."/>
            <person name="Thiergart T."/>
            <person name="Pickel B."/>
            <person name="Atanasova L."/>
            <person name="Karlsson M."/>
            <person name="Huettel B."/>
            <person name="Barry K.W."/>
            <person name="Haridas S."/>
            <person name="Chen C."/>
            <person name="Bauer D."/>
            <person name="Andreopoulos W."/>
            <person name="Pangilinan J."/>
            <person name="LaButti K."/>
            <person name="Riley R."/>
            <person name="Lipzen A."/>
            <person name="Clum A."/>
            <person name="Drula E."/>
            <person name="Henrissat B."/>
            <person name="Kohler A."/>
            <person name="Grigoriev I.V."/>
            <person name="Martin F.M."/>
            <person name="Hacquard S."/>
        </authorList>
    </citation>
    <scope>NUCLEOTIDE SEQUENCE</scope>
    <source>
        <strain evidence="5">MPI-CAGE-CH-0243</strain>
    </source>
</reference>
<feature type="compositionally biased region" description="Basic and acidic residues" evidence="3">
    <location>
        <begin position="51"/>
        <end position="61"/>
    </location>
</feature>
<keyword evidence="6" id="KW-1185">Reference proteome</keyword>
<comment type="caution">
    <text evidence="5">The sequence shown here is derived from an EMBL/GenBank/DDBJ whole genome shotgun (WGS) entry which is preliminary data.</text>
</comment>
<feature type="compositionally biased region" description="Low complexity" evidence="3">
    <location>
        <begin position="343"/>
        <end position="362"/>
    </location>
</feature>